<dbReference type="GO" id="GO:0003924">
    <property type="term" value="F:GTPase activity"/>
    <property type="evidence" value="ECO:0007669"/>
    <property type="project" value="InterPro"/>
</dbReference>
<comment type="subcellular location">
    <subcellularLocation>
        <location evidence="1">Membrane</location>
    </subcellularLocation>
</comment>
<keyword evidence="5" id="KW-0472">Membrane</keyword>
<dbReference type="InterPro" id="IPR027417">
    <property type="entry name" value="P-loop_NTPase"/>
</dbReference>
<dbReference type="PANTHER" id="PTHR10465:SF0">
    <property type="entry name" value="SARCALUMENIN"/>
    <property type="match status" value="1"/>
</dbReference>
<dbReference type="AlphaFoldDB" id="A0A832LW26"/>
<reference evidence="8" key="1">
    <citation type="journal article" date="2020" name="mSystems">
        <title>Genome- and Community-Level Interaction Insights into Carbon Utilization and Element Cycling Functions of Hydrothermarchaeota in Hydrothermal Sediment.</title>
        <authorList>
            <person name="Zhou Z."/>
            <person name="Liu Y."/>
            <person name="Xu W."/>
            <person name="Pan J."/>
            <person name="Luo Z.H."/>
            <person name="Li M."/>
        </authorList>
    </citation>
    <scope>NUCLEOTIDE SEQUENCE [LARGE SCALE GENOMIC DNA]</scope>
    <source>
        <strain evidence="8">SpSt-605</strain>
    </source>
</reference>
<evidence type="ECO:0000256" key="1">
    <source>
        <dbReference type="ARBA" id="ARBA00004370"/>
    </source>
</evidence>
<accession>A0A832LW26</accession>
<feature type="domain" description="Dynamin N-terminal" evidence="7">
    <location>
        <begin position="69"/>
        <end position="295"/>
    </location>
</feature>
<name>A0A832LW26_9BACT</name>
<dbReference type="InterPro" id="IPR027094">
    <property type="entry name" value="Mitofusin_fam"/>
</dbReference>
<dbReference type="GO" id="GO:0005525">
    <property type="term" value="F:GTP binding"/>
    <property type="evidence" value="ECO:0007669"/>
    <property type="project" value="UniProtKB-KW"/>
</dbReference>
<dbReference type="SUPFAM" id="SSF52540">
    <property type="entry name" value="P-loop containing nucleoside triphosphate hydrolases"/>
    <property type="match status" value="1"/>
</dbReference>
<keyword evidence="3" id="KW-0378">Hydrolase</keyword>
<dbReference type="GO" id="GO:0016020">
    <property type="term" value="C:membrane"/>
    <property type="evidence" value="ECO:0007669"/>
    <property type="project" value="UniProtKB-SubCell"/>
</dbReference>
<evidence type="ECO:0000313" key="8">
    <source>
        <dbReference type="EMBL" id="HGV55613.1"/>
    </source>
</evidence>
<feature type="coiled-coil region" evidence="6">
    <location>
        <begin position="398"/>
        <end position="425"/>
    </location>
</feature>
<sequence length="839" mass="99272">MDKDTSQLIEKIKAVVSSTGDLLSKLEEREDILKEFDIDISNSEKDEIRKAIKDLEYYKDKLEKDIIEVAFVGLEKAGKSTLINAIISKDILPSDNKRATYTITQVEYDENQRVEVTFYNEEEFNKEVFRRLLKEIEYPNYERYTIDNVEKDNIERYFEKLKKENPNLYSKHADTTKNDILEILEGRKEIKKLLGRGKLTKTLENLDAETRSYITDKHKSRAVKEVRIYTNVLKDIKNVIILDMPGFDSPTVTHSKFTKSKIDEADAVVFVKEAVKPSINRSEAEIIRETRDDEGVALRDKVFYFCNKSDMFRSKEELEKVKKDFKQELERYNILKNDSRVDRIIYGSSLAELQKKGIYEGEEAYKKLQELGFANTGIQTLLDRIREYNQTERKEVLLERIHRRFRKVEDFVKELQEKLERIDIEEIPMDTYTKNTLTVLRQSRESIEKGLNEFHIKKKHELDNGNISEEIKKELDRILASGELLSEDRVEDIKKKLALHTSTKEERPDAFNRELRKELSDIIRKRIYSTVQKHIELDLKKVREDIEKIFLEGFGINEIKEAFLEELRELLRKNNVDFSPEKFDFTKLIERFGGDVIQLLILNPLASQDRENKFKEIEKEFYSLIAYHKDFNPEEPPAKMRIVNVLLWHEDDSAQIEERLRKILEKRDIELSKEEFEECKKLILKSSDAEELLNKLETNKYLDSDNVKKTIEQYIKSEAIKEKKKERKIEPPKNYDEVIQEIKRDIDNLRNFLIDCVVNAINIEKLVVNQLTSYINMIVSLIKSEDFEEFVRRNMKHIRPEIYREFGKSAEESSFLKELRQKVKAVINSLEGRYEYKGS</sequence>
<protein>
    <recommendedName>
        <fullName evidence="7">Dynamin N-terminal domain-containing protein</fullName>
    </recommendedName>
</protein>
<keyword evidence="4" id="KW-0342">GTP-binding</keyword>
<evidence type="ECO:0000256" key="6">
    <source>
        <dbReference type="SAM" id="Coils"/>
    </source>
</evidence>
<evidence type="ECO:0000259" key="7">
    <source>
        <dbReference type="Pfam" id="PF00350"/>
    </source>
</evidence>
<dbReference type="EMBL" id="DSZU01000105">
    <property type="protein sequence ID" value="HGV55613.1"/>
    <property type="molecule type" value="Genomic_DNA"/>
</dbReference>
<dbReference type="Gene3D" id="3.40.50.300">
    <property type="entry name" value="P-loop containing nucleotide triphosphate hydrolases"/>
    <property type="match status" value="1"/>
</dbReference>
<proteinExistence type="predicted"/>
<evidence type="ECO:0000256" key="4">
    <source>
        <dbReference type="ARBA" id="ARBA00023134"/>
    </source>
</evidence>
<dbReference type="PANTHER" id="PTHR10465">
    <property type="entry name" value="TRANSMEMBRANE GTPASE FZO1"/>
    <property type="match status" value="1"/>
</dbReference>
<dbReference type="Pfam" id="PF00350">
    <property type="entry name" value="Dynamin_N"/>
    <property type="match status" value="1"/>
</dbReference>
<evidence type="ECO:0000256" key="3">
    <source>
        <dbReference type="ARBA" id="ARBA00022801"/>
    </source>
</evidence>
<evidence type="ECO:0000256" key="5">
    <source>
        <dbReference type="ARBA" id="ARBA00023136"/>
    </source>
</evidence>
<keyword evidence="6" id="KW-0175">Coiled coil</keyword>
<dbReference type="InterPro" id="IPR045063">
    <property type="entry name" value="Dynamin_N"/>
</dbReference>
<evidence type="ECO:0000256" key="2">
    <source>
        <dbReference type="ARBA" id="ARBA00022741"/>
    </source>
</evidence>
<gene>
    <name evidence="8" type="ORF">ENT73_05970</name>
</gene>
<organism evidence="8">
    <name type="scientific">Caldimicrobium thiodismutans</name>
    <dbReference type="NCBI Taxonomy" id="1653476"/>
    <lineage>
        <taxon>Bacteria</taxon>
        <taxon>Pseudomonadati</taxon>
        <taxon>Thermodesulfobacteriota</taxon>
        <taxon>Thermodesulfobacteria</taxon>
        <taxon>Thermodesulfobacteriales</taxon>
        <taxon>Thermodesulfobacteriaceae</taxon>
        <taxon>Caldimicrobium</taxon>
    </lineage>
</organism>
<keyword evidence="2" id="KW-0547">Nucleotide-binding</keyword>
<comment type="caution">
    <text evidence="8">The sequence shown here is derived from an EMBL/GenBank/DDBJ whole genome shotgun (WGS) entry which is preliminary data.</text>
</comment>